<evidence type="ECO:0000313" key="4">
    <source>
        <dbReference type="EMBL" id="MFD2738136.1"/>
    </source>
</evidence>
<keyword evidence="5" id="KW-1185">Reference proteome</keyword>
<feature type="DNA-binding region" description="H-T-H motif" evidence="2">
    <location>
        <begin position="28"/>
        <end position="47"/>
    </location>
</feature>
<evidence type="ECO:0000256" key="1">
    <source>
        <dbReference type="ARBA" id="ARBA00023125"/>
    </source>
</evidence>
<dbReference type="Pfam" id="PF00440">
    <property type="entry name" value="TetR_N"/>
    <property type="match status" value="1"/>
</dbReference>
<proteinExistence type="predicted"/>
<dbReference type="EMBL" id="JBHUMP010000001">
    <property type="protein sequence ID" value="MFD2738136.1"/>
    <property type="molecule type" value="Genomic_DNA"/>
</dbReference>
<accession>A0ABW5TWY7</accession>
<keyword evidence="1 2" id="KW-0238">DNA-binding</keyword>
<dbReference type="Proteomes" id="UP001597474">
    <property type="component" value="Unassembled WGS sequence"/>
</dbReference>
<dbReference type="InterPro" id="IPR009057">
    <property type="entry name" value="Homeodomain-like_sf"/>
</dbReference>
<dbReference type="SUPFAM" id="SSF46689">
    <property type="entry name" value="Homeodomain-like"/>
    <property type="match status" value="1"/>
</dbReference>
<protein>
    <submittedName>
        <fullName evidence="4">TetR/AcrR family transcriptional regulator</fullName>
    </submittedName>
</protein>
<feature type="domain" description="HTH tetR-type" evidence="3">
    <location>
        <begin position="5"/>
        <end position="65"/>
    </location>
</feature>
<name>A0ABW5TWY7_9RHOB</name>
<dbReference type="RefSeq" id="WP_386370564.1">
    <property type="nucleotide sequence ID" value="NZ_JBHUMP010000001.1"/>
</dbReference>
<evidence type="ECO:0000313" key="5">
    <source>
        <dbReference type="Proteomes" id="UP001597474"/>
    </source>
</evidence>
<dbReference type="Gene3D" id="1.10.357.10">
    <property type="entry name" value="Tetracycline Repressor, domain 2"/>
    <property type="match status" value="1"/>
</dbReference>
<organism evidence="4 5">
    <name type="scientific">Sulfitobacter aestuarii</name>
    <dbReference type="NCBI Taxonomy" id="2161676"/>
    <lineage>
        <taxon>Bacteria</taxon>
        <taxon>Pseudomonadati</taxon>
        <taxon>Pseudomonadota</taxon>
        <taxon>Alphaproteobacteria</taxon>
        <taxon>Rhodobacterales</taxon>
        <taxon>Roseobacteraceae</taxon>
        <taxon>Sulfitobacter</taxon>
    </lineage>
</organism>
<reference evidence="5" key="1">
    <citation type="journal article" date="2019" name="Int. J. Syst. Evol. Microbiol.">
        <title>The Global Catalogue of Microorganisms (GCM) 10K type strain sequencing project: providing services to taxonomists for standard genome sequencing and annotation.</title>
        <authorList>
            <consortium name="The Broad Institute Genomics Platform"/>
            <consortium name="The Broad Institute Genome Sequencing Center for Infectious Disease"/>
            <person name="Wu L."/>
            <person name="Ma J."/>
        </authorList>
    </citation>
    <scope>NUCLEOTIDE SEQUENCE [LARGE SCALE GENOMIC DNA]</scope>
    <source>
        <strain evidence="5">TISTR 2562</strain>
    </source>
</reference>
<comment type="caution">
    <text evidence="4">The sequence shown here is derived from an EMBL/GenBank/DDBJ whole genome shotgun (WGS) entry which is preliminary data.</text>
</comment>
<gene>
    <name evidence="4" type="ORF">ACFSUD_00990</name>
</gene>
<evidence type="ECO:0000256" key="2">
    <source>
        <dbReference type="PROSITE-ProRule" id="PRU00335"/>
    </source>
</evidence>
<dbReference type="PROSITE" id="PS50977">
    <property type="entry name" value="HTH_TETR_2"/>
    <property type="match status" value="1"/>
</dbReference>
<dbReference type="InterPro" id="IPR001647">
    <property type="entry name" value="HTH_TetR"/>
</dbReference>
<evidence type="ECO:0000259" key="3">
    <source>
        <dbReference type="PROSITE" id="PS50977"/>
    </source>
</evidence>
<sequence>MRSARLSPDAWLDAGLAALQAQGPKALAAEPLARALGTTKGSFYWHFKDVRSFQTALLSRWQQDTMRNLSQLRASEERADRRLRHFGHRLLSDPIEARLRVWAQDDVVVAAALAEVDAARRDHLTKLLESVGLGNPDFAHALLAALIGLPYLHPGDTSAQSATFDTLIDTILDLSRY</sequence>